<evidence type="ECO:0000256" key="1">
    <source>
        <dbReference type="ARBA" id="ARBA00024195"/>
    </source>
</evidence>
<evidence type="ECO:0000256" key="2">
    <source>
        <dbReference type="SAM" id="SignalP"/>
    </source>
</evidence>
<proteinExistence type="evidence at transcript level"/>
<organism evidence="4">
    <name type="scientific">Simulium nigrimanum</name>
    <name type="common">Black fly</name>
    <dbReference type="NCBI Taxonomy" id="683695"/>
    <lineage>
        <taxon>Eukaryota</taxon>
        <taxon>Metazoa</taxon>
        <taxon>Ecdysozoa</taxon>
        <taxon>Arthropoda</taxon>
        <taxon>Hexapoda</taxon>
        <taxon>Insecta</taxon>
        <taxon>Pterygota</taxon>
        <taxon>Neoptera</taxon>
        <taxon>Endopterygota</taxon>
        <taxon>Diptera</taxon>
        <taxon>Nematocera</taxon>
        <taxon>Chironomoidea</taxon>
        <taxon>Simuliidae</taxon>
        <taxon>Simulium</taxon>
    </lineage>
</organism>
<dbReference type="PANTHER" id="PTHR24260">
    <property type="match status" value="1"/>
</dbReference>
<dbReference type="Pfam" id="PF00089">
    <property type="entry name" value="Trypsin"/>
    <property type="match status" value="1"/>
</dbReference>
<dbReference type="InterPro" id="IPR051333">
    <property type="entry name" value="CLIP_Serine_Protease"/>
</dbReference>
<evidence type="ECO:0000259" key="3">
    <source>
        <dbReference type="Pfam" id="PF00089"/>
    </source>
</evidence>
<name>D1FPW4_SIMNI</name>
<dbReference type="EMBL" id="EZ419864">
    <property type="protein sequence ID" value="ACZ28219.1"/>
    <property type="molecule type" value="mRNA"/>
</dbReference>
<feature type="chain" id="PRO_5003022400" evidence="2">
    <location>
        <begin position="22"/>
        <end position="230"/>
    </location>
</feature>
<sequence>MNFWLGLVVCWLLATVGHGRGHSWMCTIFVAPEWRFLCYCTVLNNRWVITSADCFKGFDSPDIHRVFVRYPNGPWEDRSNQVGIRKRITTRDRTLTVLQTAEPLAGVTENTLIAAGEIFRENDVTIATYESYGSNGTRQQDVQVIDTRKAENAECNPVIFEDETHFCMEYCNAGRGNGVVTTHNGQTFLLGVVLYEERECEHRFYGEDVVAKVEPYKTLIEAEMKRLAIN</sequence>
<reference evidence="4" key="1">
    <citation type="submission" date="2009-10" db="EMBL/GenBank/DDBJ databases">
        <title>An Insight into the Sialotranscriptome of Simulium nigrimanum, a Black Fly Associated with Fogo Selvagem in South America.</title>
        <authorList>
            <person name="Ribeiro J.M.C."/>
            <person name="Valenzuela J.G."/>
            <person name="Pham V.M."/>
            <person name="Kleeman L."/>
            <person name="Barbian K.D."/>
            <person name="Favreau A.J."/>
            <person name="Eaton D.P."/>
            <person name="Aoki V."/>
            <person name="Hans-Filho G."/>
            <person name="Rivitti E.A."/>
            <person name="Diaz L.A."/>
        </authorList>
    </citation>
    <scope>NUCLEOTIDE SEQUENCE</scope>
    <source>
        <tissue evidence="4">Salivary glands</tissue>
    </source>
</reference>
<dbReference type="InterPro" id="IPR043504">
    <property type="entry name" value="Peptidase_S1_PA_chymotrypsin"/>
</dbReference>
<dbReference type="GO" id="GO:0006508">
    <property type="term" value="P:proteolysis"/>
    <property type="evidence" value="ECO:0007669"/>
    <property type="project" value="UniProtKB-KW"/>
</dbReference>
<evidence type="ECO:0000313" key="4">
    <source>
        <dbReference type="EMBL" id="ACZ28219.1"/>
    </source>
</evidence>
<dbReference type="InterPro" id="IPR009003">
    <property type="entry name" value="Peptidase_S1_PA"/>
</dbReference>
<feature type="signal peptide" evidence="2">
    <location>
        <begin position="1"/>
        <end position="21"/>
    </location>
</feature>
<keyword evidence="4" id="KW-0378">Hydrolase</keyword>
<comment type="similarity">
    <text evidence="1">Belongs to the peptidase S1 family. CLIP subfamily.</text>
</comment>
<dbReference type="SUPFAM" id="SSF50494">
    <property type="entry name" value="Trypsin-like serine proteases"/>
    <property type="match status" value="1"/>
</dbReference>
<dbReference type="InterPro" id="IPR001254">
    <property type="entry name" value="Trypsin_dom"/>
</dbReference>
<keyword evidence="2" id="KW-0732">Signal</keyword>
<accession>D1FPW4</accession>
<feature type="domain" description="Peptidase S1" evidence="3">
    <location>
        <begin position="22"/>
        <end position="220"/>
    </location>
</feature>
<protein>
    <submittedName>
        <fullName evidence="4">Salivary serine protease</fullName>
    </submittedName>
</protein>
<dbReference type="PANTHER" id="PTHR24260:SF136">
    <property type="entry name" value="GH08193P-RELATED"/>
    <property type="match status" value="1"/>
</dbReference>
<keyword evidence="4" id="KW-0645">Protease</keyword>
<dbReference type="GO" id="GO:0004252">
    <property type="term" value="F:serine-type endopeptidase activity"/>
    <property type="evidence" value="ECO:0007669"/>
    <property type="project" value="InterPro"/>
</dbReference>
<dbReference type="AlphaFoldDB" id="D1FPW4"/>
<dbReference type="Gene3D" id="2.40.10.10">
    <property type="entry name" value="Trypsin-like serine proteases"/>
    <property type="match status" value="1"/>
</dbReference>